<sequence>MRSVPYVRLLLLLALLAFFTGLLVWLIQSFLDLYYATRYHPILGGLLIAVLVLLLLVFLAASLYYLFLFRRHPSEKASEGSQRPALPENAADKRLVTQQNLAQLEAQMAQIQDQVARAALAERSALLAKHLAQPQLKVVVFGTGSAGKTSLVNALLGRRAGAVGATLGTTEAATLYEWSLPGIPEPVQIMDCPGILEIGPAGVMRESEARAQAEAADLLLVVVDGDLRQSEVDPLRQLIALGKRALLIFNKIDRYTPEEQQILLQRLRERVAPLISPQDVLMACAAPAPIQVGSQTWRPEADVAVVKDRIQAVLYAEGGSLALDNALLQSQQLGETAKRIIQAQLRQQAEQVIDRFQWIVTGVVFANPIPAVDLLAIAAINAQMVVELGSVYGCQMNLQQGRELALSLAKTLASLGLVEGAIQLTTGILATVAEVSVVGFLVTAPIQAASAGYLTRIAGKSFIEYFQRNQTWGEGGMQAVVKAQVQSTQKSGWLQDFVREASKRIFFQKD</sequence>
<evidence type="ECO:0000313" key="8">
    <source>
        <dbReference type="EMBL" id="MCJ2543757.1"/>
    </source>
</evidence>
<dbReference type="RefSeq" id="WP_244351551.1">
    <property type="nucleotide sequence ID" value="NZ_JAFIRA010000036.1"/>
</dbReference>
<dbReference type="Proteomes" id="UP000830835">
    <property type="component" value="Unassembled WGS sequence"/>
</dbReference>
<evidence type="ECO:0000313" key="9">
    <source>
        <dbReference type="Proteomes" id="UP000830835"/>
    </source>
</evidence>
<protein>
    <submittedName>
        <fullName evidence="8">DUF697 domain-containing protein</fullName>
    </submittedName>
</protein>
<evidence type="ECO:0000256" key="1">
    <source>
        <dbReference type="ARBA" id="ARBA00004141"/>
    </source>
</evidence>
<keyword evidence="3 6" id="KW-1133">Transmembrane helix</keyword>
<evidence type="ECO:0000256" key="5">
    <source>
        <dbReference type="SAM" id="Coils"/>
    </source>
</evidence>
<keyword evidence="4 6" id="KW-0472">Membrane</keyword>
<evidence type="ECO:0000256" key="2">
    <source>
        <dbReference type="ARBA" id="ARBA00022692"/>
    </source>
</evidence>
<evidence type="ECO:0000256" key="4">
    <source>
        <dbReference type="ARBA" id="ARBA00023136"/>
    </source>
</evidence>
<dbReference type="Pfam" id="PF05128">
    <property type="entry name" value="DUF697"/>
    <property type="match status" value="1"/>
</dbReference>
<dbReference type="SUPFAM" id="SSF52540">
    <property type="entry name" value="P-loop containing nucleoside triphosphate hydrolases"/>
    <property type="match status" value="1"/>
</dbReference>
<reference evidence="8" key="1">
    <citation type="submission" date="2021-02" db="EMBL/GenBank/DDBJ databases">
        <title>The CRISPR/cas machinery reduction and long-range gene transfer in the hot spring cyanobacterium Synechococcus.</title>
        <authorList>
            <person name="Dvorak P."/>
            <person name="Jahodarova E."/>
            <person name="Hasler P."/>
            <person name="Poulickova A."/>
        </authorList>
    </citation>
    <scope>NUCLEOTIDE SEQUENCE</scope>
    <source>
        <strain evidence="8">Rupite</strain>
    </source>
</reference>
<dbReference type="InterPro" id="IPR021147">
    <property type="entry name" value="DUF697"/>
</dbReference>
<evidence type="ECO:0000256" key="6">
    <source>
        <dbReference type="SAM" id="Phobius"/>
    </source>
</evidence>
<dbReference type="Pfam" id="PF01926">
    <property type="entry name" value="MMR_HSR1"/>
    <property type="match status" value="1"/>
</dbReference>
<keyword evidence="9" id="KW-1185">Reference proteome</keyword>
<name>A0ABT0CD92_THEVL</name>
<feature type="domain" description="G" evidence="7">
    <location>
        <begin position="137"/>
        <end position="251"/>
    </location>
</feature>
<dbReference type="PANTHER" id="PTHR42714">
    <property type="entry name" value="TRNA MODIFICATION GTPASE GTPBP3"/>
    <property type="match status" value="1"/>
</dbReference>
<keyword evidence="5" id="KW-0175">Coiled coil</keyword>
<organism evidence="8 9">
    <name type="scientific">Thermostichus vulcanus str. 'Rupite'</name>
    <dbReference type="NCBI Taxonomy" id="2813851"/>
    <lineage>
        <taxon>Bacteria</taxon>
        <taxon>Bacillati</taxon>
        <taxon>Cyanobacteriota</taxon>
        <taxon>Cyanophyceae</taxon>
        <taxon>Thermostichales</taxon>
        <taxon>Thermostichaceae</taxon>
        <taxon>Thermostichus</taxon>
    </lineage>
</organism>
<comment type="caution">
    <text evidence="8">The sequence shown here is derived from an EMBL/GenBank/DDBJ whole genome shotgun (WGS) entry which is preliminary data.</text>
</comment>
<feature type="coiled-coil region" evidence="5">
    <location>
        <begin position="94"/>
        <end position="121"/>
    </location>
</feature>
<accession>A0ABT0CD92</accession>
<dbReference type="EMBL" id="JAFIRA010000036">
    <property type="protein sequence ID" value="MCJ2543757.1"/>
    <property type="molecule type" value="Genomic_DNA"/>
</dbReference>
<proteinExistence type="predicted"/>
<dbReference type="CDD" id="cd00880">
    <property type="entry name" value="Era_like"/>
    <property type="match status" value="1"/>
</dbReference>
<keyword evidence="2 6" id="KW-0812">Transmembrane</keyword>
<evidence type="ECO:0000259" key="7">
    <source>
        <dbReference type="Pfam" id="PF01926"/>
    </source>
</evidence>
<evidence type="ECO:0000256" key="3">
    <source>
        <dbReference type="ARBA" id="ARBA00022989"/>
    </source>
</evidence>
<dbReference type="InterPro" id="IPR006073">
    <property type="entry name" value="GTP-bd"/>
</dbReference>
<dbReference type="Gene3D" id="3.40.50.300">
    <property type="entry name" value="P-loop containing nucleotide triphosphate hydrolases"/>
    <property type="match status" value="1"/>
</dbReference>
<feature type="transmembrane region" description="Helical" evidence="6">
    <location>
        <begin position="39"/>
        <end position="67"/>
    </location>
</feature>
<gene>
    <name evidence="8" type="ORF">JX360_12715</name>
</gene>
<dbReference type="InterPro" id="IPR027417">
    <property type="entry name" value="P-loop_NTPase"/>
</dbReference>
<dbReference type="PANTHER" id="PTHR42714:SF2">
    <property type="entry name" value="TRNA MODIFICATION GTPASE GTPBP3, MITOCHONDRIAL"/>
    <property type="match status" value="1"/>
</dbReference>
<comment type="subcellular location">
    <subcellularLocation>
        <location evidence="1">Membrane</location>
        <topology evidence="1">Multi-pass membrane protein</topology>
    </subcellularLocation>
</comment>